<evidence type="ECO:0000256" key="2">
    <source>
        <dbReference type="ARBA" id="ARBA00022448"/>
    </source>
</evidence>
<evidence type="ECO:0000256" key="1">
    <source>
        <dbReference type="ARBA" id="ARBA00004651"/>
    </source>
</evidence>
<feature type="transmembrane region" description="Helical" evidence="7">
    <location>
        <begin position="124"/>
        <end position="143"/>
    </location>
</feature>
<evidence type="ECO:0000313" key="10">
    <source>
        <dbReference type="Proteomes" id="UP000473008"/>
    </source>
</evidence>
<feature type="domain" description="ABC transmembrane type-1" evidence="8">
    <location>
        <begin position="121"/>
        <end position="333"/>
    </location>
</feature>
<comment type="subcellular location">
    <subcellularLocation>
        <location evidence="1 7">Cell membrane</location>
        <topology evidence="1 7">Multi-pass membrane protein</topology>
    </subcellularLocation>
</comment>
<dbReference type="InterPro" id="IPR000515">
    <property type="entry name" value="MetI-like"/>
</dbReference>
<comment type="caution">
    <text evidence="9">The sequence shown here is derived from an EMBL/GenBank/DDBJ whole genome shotgun (WGS) entry which is preliminary data.</text>
</comment>
<keyword evidence="10" id="KW-1185">Reference proteome</keyword>
<feature type="transmembrane region" description="Helical" evidence="7">
    <location>
        <begin position="252"/>
        <end position="275"/>
    </location>
</feature>
<organism evidence="9 10">
    <name type="scientific">Grimontia sedimenti</name>
    <dbReference type="NCBI Taxonomy" id="2711294"/>
    <lineage>
        <taxon>Bacteria</taxon>
        <taxon>Pseudomonadati</taxon>
        <taxon>Pseudomonadota</taxon>
        <taxon>Gammaproteobacteria</taxon>
        <taxon>Vibrionales</taxon>
        <taxon>Vibrionaceae</taxon>
        <taxon>Grimontia</taxon>
    </lineage>
</organism>
<keyword evidence="4 7" id="KW-0812">Transmembrane</keyword>
<dbReference type="InterPro" id="IPR051393">
    <property type="entry name" value="ABC_transporter_permease"/>
</dbReference>
<dbReference type="SUPFAM" id="SSF161098">
    <property type="entry name" value="MetI-like"/>
    <property type="match status" value="1"/>
</dbReference>
<dbReference type="PANTHER" id="PTHR30193">
    <property type="entry name" value="ABC TRANSPORTER PERMEASE PROTEIN"/>
    <property type="match status" value="1"/>
</dbReference>
<dbReference type="Proteomes" id="UP000473008">
    <property type="component" value="Unassembled WGS sequence"/>
</dbReference>
<feature type="transmembrane region" description="Helical" evidence="7">
    <location>
        <begin position="84"/>
        <end position="104"/>
    </location>
</feature>
<feature type="transmembrane region" description="Helical" evidence="7">
    <location>
        <begin position="206"/>
        <end position="231"/>
    </location>
</feature>
<evidence type="ECO:0000256" key="4">
    <source>
        <dbReference type="ARBA" id="ARBA00022692"/>
    </source>
</evidence>
<evidence type="ECO:0000259" key="8">
    <source>
        <dbReference type="PROSITE" id="PS50928"/>
    </source>
</evidence>
<comment type="similarity">
    <text evidence="7">Belongs to the binding-protein-dependent transport system permease family.</text>
</comment>
<evidence type="ECO:0000313" key="9">
    <source>
        <dbReference type="EMBL" id="NGN98811.1"/>
    </source>
</evidence>
<dbReference type="GO" id="GO:0005886">
    <property type="term" value="C:plasma membrane"/>
    <property type="evidence" value="ECO:0007669"/>
    <property type="project" value="UniProtKB-SubCell"/>
</dbReference>
<evidence type="ECO:0000256" key="3">
    <source>
        <dbReference type="ARBA" id="ARBA00022475"/>
    </source>
</evidence>
<keyword evidence="6 7" id="KW-0472">Membrane</keyword>
<feature type="transmembrane region" description="Helical" evidence="7">
    <location>
        <begin position="155"/>
        <end position="175"/>
    </location>
</feature>
<evidence type="ECO:0000256" key="6">
    <source>
        <dbReference type="ARBA" id="ARBA00023136"/>
    </source>
</evidence>
<dbReference type="Pfam" id="PF00528">
    <property type="entry name" value="BPD_transp_1"/>
    <property type="match status" value="1"/>
</dbReference>
<dbReference type="PROSITE" id="PS50928">
    <property type="entry name" value="ABC_TM1"/>
    <property type="match status" value="1"/>
</dbReference>
<sequence>MVLFSLFLLYPFAKGFWISLHDWNLLEVAFNQDSKTFVGVKNYAKLLLPRRWDFEWEQLLWLRVALAGLLGLLAFYWHRANKLYAWRLIVIVAAVLFVVFAMGWGPEGRARVGDRRFWTSVGNTLQFVAFTVPSITFLSLILAMRLNQPTRSAAILRTIFFGTQVLSVTVVTLIWQMMYSPNQGFISNILRDLGFSAPAWLTDQSLAMPAIVITTIWWSLGFALVVFLSGLQSIPADRLEAARLDRAKGWRLLWYIVLPSIKRTTSFVVIMQIILHFQVFGQSHLMTNGGPGDSTQVLVRYIYQSAFRDSEVGYASAMAMVLFVLMLVFSVIQMKINKNEDER</sequence>
<evidence type="ECO:0000256" key="7">
    <source>
        <dbReference type="RuleBase" id="RU363032"/>
    </source>
</evidence>
<dbReference type="Gene3D" id="1.10.3720.10">
    <property type="entry name" value="MetI-like"/>
    <property type="match status" value="1"/>
</dbReference>
<dbReference type="EMBL" id="JAALDL010000011">
    <property type="protein sequence ID" value="NGN98811.1"/>
    <property type="molecule type" value="Genomic_DNA"/>
</dbReference>
<dbReference type="CDD" id="cd06261">
    <property type="entry name" value="TM_PBP2"/>
    <property type="match status" value="1"/>
</dbReference>
<dbReference type="PANTHER" id="PTHR30193:SF37">
    <property type="entry name" value="INNER MEMBRANE ABC TRANSPORTER PERMEASE PROTEIN YCJO"/>
    <property type="match status" value="1"/>
</dbReference>
<proteinExistence type="inferred from homology"/>
<keyword evidence="3" id="KW-1003">Cell membrane</keyword>
<feature type="transmembrane region" description="Helical" evidence="7">
    <location>
        <begin position="312"/>
        <end position="332"/>
    </location>
</feature>
<dbReference type="AlphaFoldDB" id="A0A6M1RKT9"/>
<dbReference type="InterPro" id="IPR035906">
    <property type="entry name" value="MetI-like_sf"/>
</dbReference>
<gene>
    <name evidence="9" type="ORF">G5S52_14510</name>
</gene>
<reference evidence="9 10" key="1">
    <citation type="submission" date="2020-02" db="EMBL/GenBank/DDBJ databases">
        <title>The draft genome of Grimontia sedimenta sp. nov., isolated from benthic sediments near coral reefs south of Kuwait.</title>
        <authorList>
            <person name="Mahmoud H.M."/>
            <person name="Jose L."/>
            <person name="Eapen S."/>
        </authorList>
    </citation>
    <scope>NUCLEOTIDE SEQUENCE [LARGE SCALE GENOMIC DNA]</scope>
    <source>
        <strain evidence="9 10">S25</strain>
    </source>
</reference>
<keyword evidence="2 7" id="KW-0813">Transport</keyword>
<feature type="transmembrane region" description="Helical" evidence="7">
    <location>
        <begin position="59"/>
        <end position="77"/>
    </location>
</feature>
<evidence type="ECO:0000256" key="5">
    <source>
        <dbReference type="ARBA" id="ARBA00022989"/>
    </source>
</evidence>
<dbReference type="GO" id="GO:0055085">
    <property type="term" value="P:transmembrane transport"/>
    <property type="evidence" value="ECO:0007669"/>
    <property type="project" value="InterPro"/>
</dbReference>
<accession>A0A6M1RKT9</accession>
<name>A0A6M1RKT9_9GAMM</name>
<protein>
    <submittedName>
        <fullName evidence="9">Sugar ABC transporter permease</fullName>
    </submittedName>
</protein>
<keyword evidence="5 7" id="KW-1133">Transmembrane helix</keyword>